<dbReference type="NCBIfam" id="TIGR00180">
    <property type="entry name" value="parB_part"/>
    <property type="match status" value="1"/>
</dbReference>
<accession>A0ABR8KLZ0</accession>
<evidence type="ECO:0000313" key="5">
    <source>
        <dbReference type="Proteomes" id="UP000637383"/>
    </source>
</evidence>
<dbReference type="Pfam" id="PF02195">
    <property type="entry name" value="ParB_N"/>
    <property type="match status" value="1"/>
</dbReference>
<comment type="caution">
    <text evidence="4">The sequence shown here is derived from an EMBL/GenBank/DDBJ whole genome shotgun (WGS) entry which is preliminary data.</text>
</comment>
<comment type="similarity">
    <text evidence="1">Belongs to the ParB family.</text>
</comment>
<dbReference type="Pfam" id="PF17762">
    <property type="entry name" value="HTH_ParB"/>
    <property type="match status" value="1"/>
</dbReference>
<sequence>MMNRRKLKDNIANNEELSFVFGKTTTQEIIKTTKETKEEILSAKDIVCTFTFIPDGKPVRHYYDPEELQKWALNDIQLNGIRSPLWVRPHPNQPGKYELVAGLRRLKAAAIIKLETVPVKVFDWDDQTAFHAAISENTNRRDFSALEELDNTLRLLELQLGYDTEKVVSLLYRMNNATKSNTNQNVLVSEEAEIVRQVFDSFGRISWQSFVATRLPLLKKPVDILNAIRHGKIHYTKGILLASIKDEDVRHNLLQEAVKNSLSLTEIKQRLKILTSSKTQTLSDAISLKQRLSKTVQLASKNKSLWSDPNKTQQIEQLLKQLEAIVIDQSK</sequence>
<evidence type="ECO:0000256" key="2">
    <source>
        <dbReference type="ARBA" id="ARBA00022829"/>
    </source>
</evidence>
<dbReference type="Gene3D" id="3.90.1530.30">
    <property type="match status" value="1"/>
</dbReference>
<dbReference type="InterPro" id="IPR003115">
    <property type="entry name" value="ParB_N"/>
</dbReference>
<reference evidence="4 5" key="1">
    <citation type="journal article" date="2020" name="ISME J.">
        <title>Comparative genomics reveals insights into cyanobacterial evolution and habitat adaptation.</title>
        <authorList>
            <person name="Chen M.Y."/>
            <person name="Teng W.K."/>
            <person name="Zhao L."/>
            <person name="Hu C.X."/>
            <person name="Zhou Y.K."/>
            <person name="Han B.P."/>
            <person name="Song L.R."/>
            <person name="Shu W.S."/>
        </authorList>
    </citation>
    <scope>NUCLEOTIDE SEQUENCE [LARGE SCALE GENOMIC DNA]</scope>
    <source>
        <strain evidence="4 5">FACHB-159</strain>
    </source>
</reference>
<dbReference type="EMBL" id="JACJTU010000114">
    <property type="protein sequence ID" value="MBD2739769.1"/>
    <property type="molecule type" value="Genomic_DNA"/>
</dbReference>
<dbReference type="InterPro" id="IPR041468">
    <property type="entry name" value="HTH_ParB/Spo0J"/>
</dbReference>
<evidence type="ECO:0000256" key="1">
    <source>
        <dbReference type="ARBA" id="ARBA00006295"/>
    </source>
</evidence>
<gene>
    <name evidence="4" type="ORF">H6H03_39010</name>
</gene>
<dbReference type="InterPro" id="IPR036086">
    <property type="entry name" value="ParB/Sulfiredoxin_sf"/>
</dbReference>
<dbReference type="SUPFAM" id="SSF110849">
    <property type="entry name" value="ParB/Sulfiredoxin"/>
    <property type="match status" value="1"/>
</dbReference>
<evidence type="ECO:0000259" key="3">
    <source>
        <dbReference type="SMART" id="SM00470"/>
    </source>
</evidence>
<feature type="domain" description="ParB-like N-terminal" evidence="3">
    <location>
        <begin position="61"/>
        <end position="138"/>
    </location>
</feature>
<dbReference type="InterPro" id="IPR050336">
    <property type="entry name" value="Chromosome_partition/occlusion"/>
</dbReference>
<keyword evidence="2" id="KW-0159">Chromosome partition</keyword>
<protein>
    <submittedName>
        <fullName evidence="4">ParB/RepB/Spo0J family partition protein</fullName>
    </submittedName>
</protein>
<name>A0ABR8KLZ0_9NOSO</name>
<proteinExistence type="inferred from homology"/>
<dbReference type="Proteomes" id="UP000637383">
    <property type="component" value="Unassembled WGS sequence"/>
</dbReference>
<dbReference type="PANTHER" id="PTHR33375:SF1">
    <property type="entry name" value="CHROMOSOME-PARTITIONING PROTEIN PARB-RELATED"/>
    <property type="match status" value="1"/>
</dbReference>
<dbReference type="InterPro" id="IPR004437">
    <property type="entry name" value="ParB/RepB/Spo0J"/>
</dbReference>
<organism evidence="4 5">
    <name type="scientific">Nostoc paludosum FACHB-159</name>
    <dbReference type="NCBI Taxonomy" id="2692908"/>
    <lineage>
        <taxon>Bacteria</taxon>
        <taxon>Bacillati</taxon>
        <taxon>Cyanobacteriota</taxon>
        <taxon>Cyanophyceae</taxon>
        <taxon>Nostocales</taxon>
        <taxon>Nostocaceae</taxon>
        <taxon>Nostoc</taxon>
    </lineage>
</organism>
<dbReference type="Gene3D" id="1.10.10.2830">
    <property type="match status" value="1"/>
</dbReference>
<dbReference type="SUPFAM" id="SSF109709">
    <property type="entry name" value="KorB DNA-binding domain-like"/>
    <property type="match status" value="1"/>
</dbReference>
<evidence type="ECO:0000313" key="4">
    <source>
        <dbReference type="EMBL" id="MBD2739769.1"/>
    </source>
</evidence>
<dbReference type="PANTHER" id="PTHR33375">
    <property type="entry name" value="CHROMOSOME-PARTITIONING PROTEIN PARB-RELATED"/>
    <property type="match status" value="1"/>
</dbReference>
<keyword evidence="5" id="KW-1185">Reference proteome</keyword>
<dbReference type="SMART" id="SM00470">
    <property type="entry name" value="ParB"/>
    <property type="match status" value="1"/>
</dbReference>